<feature type="binding site" evidence="15">
    <location>
        <position position="467"/>
    </location>
    <ligand>
        <name>Mg(2+)</name>
        <dbReference type="ChEBI" id="CHEBI:18420"/>
        <note>shared with alpha subunit</note>
    </ligand>
</feature>
<keyword evidence="4 15" id="KW-0963">Cytoplasm</keyword>
<dbReference type="CDD" id="cd00769">
    <property type="entry name" value="PheRS_beta_core"/>
    <property type="match status" value="1"/>
</dbReference>
<keyword evidence="13 15" id="KW-0030">Aminoacyl-tRNA synthetase</keyword>
<dbReference type="Pfam" id="PF03483">
    <property type="entry name" value="B3_4"/>
    <property type="match status" value="1"/>
</dbReference>
<comment type="subcellular location">
    <subcellularLocation>
        <location evidence="1 15">Cytoplasm</location>
    </subcellularLocation>
</comment>
<feature type="domain" description="FDX-ACB" evidence="18">
    <location>
        <begin position="733"/>
        <end position="824"/>
    </location>
</feature>
<dbReference type="GO" id="GO:0004826">
    <property type="term" value="F:phenylalanine-tRNA ligase activity"/>
    <property type="evidence" value="ECO:0007669"/>
    <property type="project" value="UniProtKB-UniRule"/>
</dbReference>
<dbReference type="GO" id="GO:0006432">
    <property type="term" value="P:phenylalanyl-tRNA aminoacylation"/>
    <property type="evidence" value="ECO:0007669"/>
    <property type="project" value="UniProtKB-UniRule"/>
</dbReference>
<dbReference type="PROSITE" id="PS50886">
    <property type="entry name" value="TRBD"/>
    <property type="match status" value="1"/>
</dbReference>
<dbReference type="InterPro" id="IPR045060">
    <property type="entry name" value="Phe-tRNA-ligase_IIc_bsu"/>
</dbReference>
<dbReference type="SMART" id="SM00873">
    <property type="entry name" value="B3_4"/>
    <property type="match status" value="1"/>
</dbReference>
<comment type="catalytic activity">
    <reaction evidence="14 15">
        <text>tRNA(Phe) + L-phenylalanine + ATP = L-phenylalanyl-tRNA(Phe) + AMP + diphosphate + H(+)</text>
        <dbReference type="Rhea" id="RHEA:19413"/>
        <dbReference type="Rhea" id="RHEA-COMP:9668"/>
        <dbReference type="Rhea" id="RHEA-COMP:9699"/>
        <dbReference type="ChEBI" id="CHEBI:15378"/>
        <dbReference type="ChEBI" id="CHEBI:30616"/>
        <dbReference type="ChEBI" id="CHEBI:33019"/>
        <dbReference type="ChEBI" id="CHEBI:58095"/>
        <dbReference type="ChEBI" id="CHEBI:78442"/>
        <dbReference type="ChEBI" id="CHEBI:78531"/>
        <dbReference type="ChEBI" id="CHEBI:456215"/>
        <dbReference type="EC" id="6.1.1.20"/>
    </reaction>
</comment>
<keyword evidence="9 15" id="KW-0067">ATP-binding</keyword>
<keyword evidence="12 15" id="KW-0648">Protein biosynthesis</keyword>
<evidence type="ECO:0000259" key="18">
    <source>
        <dbReference type="PROSITE" id="PS51447"/>
    </source>
</evidence>
<evidence type="ECO:0000256" key="12">
    <source>
        <dbReference type="ARBA" id="ARBA00022917"/>
    </source>
</evidence>
<evidence type="ECO:0000256" key="13">
    <source>
        <dbReference type="ARBA" id="ARBA00023146"/>
    </source>
</evidence>
<dbReference type="GO" id="GO:0000049">
    <property type="term" value="F:tRNA binding"/>
    <property type="evidence" value="ECO:0007669"/>
    <property type="project" value="UniProtKB-UniRule"/>
</dbReference>
<keyword evidence="8 15" id="KW-0547">Nucleotide-binding</keyword>
<dbReference type="Pfam" id="PF03484">
    <property type="entry name" value="B5"/>
    <property type="match status" value="1"/>
</dbReference>
<dbReference type="InterPro" id="IPR020825">
    <property type="entry name" value="Phe-tRNA_synthase-like_B3/B4"/>
</dbReference>
<evidence type="ECO:0000256" key="6">
    <source>
        <dbReference type="ARBA" id="ARBA00022598"/>
    </source>
</evidence>
<dbReference type="FunFam" id="3.30.930.10:FF:000130">
    <property type="entry name" value="Phenylalanine--tRNA ligase beta subunit"/>
    <property type="match status" value="1"/>
</dbReference>
<dbReference type="Proteomes" id="UP000380867">
    <property type="component" value="Unassembled WGS sequence"/>
</dbReference>
<comment type="caution">
    <text evidence="20">The sequence shown here is derived from an EMBL/GenBank/DDBJ whole genome shotgun (WGS) entry which is preliminary data.</text>
</comment>
<keyword evidence="21" id="KW-1185">Reference proteome</keyword>
<name>A0A5M4FH50_9ACTN</name>
<comment type="cofactor">
    <cofactor evidence="15">
        <name>Mg(2+)</name>
        <dbReference type="ChEBI" id="CHEBI:18420"/>
    </cofactor>
    <text evidence="15">Binds 2 magnesium ions per tetramer.</text>
</comment>
<evidence type="ECO:0000256" key="9">
    <source>
        <dbReference type="ARBA" id="ARBA00022840"/>
    </source>
</evidence>
<dbReference type="GO" id="GO:0005524">
    <property type="term" value="F:ATP binding"/>
    <property type="evidence" value="ECO:0007669"/>
    <property type="project" value="UniProtKB-UniRule"/>
</dbReference>
<feature type="binding site" evidence="15">
    <location>
        <position position="470"/>
    </location>
    <ligand>
        <name>Mg(2+)</name>
        <dbReference type="ChEBI" id="CHEBI:18420"/>
        <note>shared with alpha subunit</note>
    </ligand>
</feature>
<comment type="subunit">
    <text evidence="3 15">Tetramer of two alpha and two beta subunits.</text>
</comment>
<evidence type="ECO:0000313" key="20">
    <source>
        <dbReference type="EMBL" id="KAA1399302.1"/>
    </source>
</evidence>
<dbReference type="SMART" id="SM00896">
    <property type="entry name" value="FDX-ACB"/>
    <property type="match status" value="1"/>
</dbReference>
<dbReference type="PROSITE" id="PS51447">
    <property type="entry name" value="FDX_ACB"/>
    <property type="match status" value="1"/>
</dbReference>
<dbReference type="InterPro" id="IPR002547">
    <property type="entry name" value="tRNA-bd_dom"/>
</dbReference>
<accession>A0A5M4FH50</accession>
<dbReference type="SUPFAM" id="SSF54991">
    <property type="entry name" value="Anticodon-binding domain of PheRS"/>
    <property type="match status" value="1"/>
</dbReference>
<evidence type="ECO:0000256" key="11">
    <source>
        <dbReference type="ARBA" id="ARBA00022884"/>
    </source>
</evidence>
<evidence type="ECO:0000256" key="1">
    <source>
        <dbReference type="ARBA" id="ARBA00004496"/>
    </source>
</evidence>
<dbReference type="Pfam" id="PF01588">
    <property type="entry name" value="tRNA_bind"/>
    <property type="match status" value="1"/>
</dbReference>
<evidence type="ECO:0000256" key="16">
    <source>
        <dbReference type="PROSITE-ProRule" id="PRU00209"/>
    </source>
</evidence>
<evidence type="ECO:0000259" key="17">
    <source>
        <dbReference type="PROSITE" id="PS50886"/>
    </source>
</evidence>
<dbReference type="EC" id="6.1.1.20" evidence="15"/>
<dbReference type="EMBL" id="SDPQ02000001">
    <property type="protein sequence ID" value="KAA1399302.1"/>
    <property type="molecule type" value="Genomic_DNA"/>
</dbReference>
<dbReference type="InterPro" id="IPR033714">
    <property type="entry name" value="tRNA_bind_bactPheRS"/>
</dbReference>
<dbReference type="InterPro" id="IPR012340">
    <property type="entry name" value="NA-bd_OB-fold"/>
</dbReference>
<dbReference type="Gene3D" id="3.30.70.380">
    <property type="entry name" value="Ferrodoxin-fold anticodon-binding domain"/>
    <property type="match status" value="1"/>
</dbReference>
<reference evidence="20" key="1">
    <citation type="submission" date="2019-09" db="EMBL/GenBank/DDBJ databases">
        <authorList>
            <person name="Li J."/>
        </authorList>
    </citation>
    <scope>NUCLEOTIDE SEQUENCE [LARGE SCALE GENOMIC DNA]</scope>
    <source>
        <strain evidence="20">JCM 14732</strain>
    </source>
</reference>
<keyword evidence="5 16" id="KW-0820">tRNA-binding</keyword>
<dbReference type="PANTHER" id="PTHR10947">
    <property type="entry name" value="PHENYLALANYL-TRNA SYNTHETASE BETA CHAIN AND LEUCINE-RICH REPEAT-CONTAINING PROTEIN 47"/>
    <property type="match status" value="1"/>
</dbReference>
<keyword evidence="10 15" id="KW-0460">Magnesium</keyword>
<dbReference type="NCBIfam" id="TIGR00472">
    <property type="entry name" value="pheT_bact"/>
    <property type="match status" value="1"/>
</dbReference>
<evidence type="ECO:0000256" key="14">
    <source>
        <dbReference type="ARBA" id="ARBA00049255"/>
    </source>
</evidence>
<dbReference type="GO" id="GO:0009328">
    <property type="term" value="C:phenylalanine-tRNA ligase complex"/>
    <property type="evidence" value="ECO:0007669"/>
    <property type="project" value="TreeGrafter"/>
</dbReference>
<gene>
    <name evidence="15" type="primary">pheT</name>
    <name evidence="20" type="ORF">ESP70_000560</name>
</gene>
<evidence type="ECO:0000259" key="19">
    <source>
        <dbReference type="PROSITE" id="PS51483"/>
    </source>
</evidence>
<feature type="binding site" evidence="15">
    <location>
        <position position="461"/>
    </location>
    <ligand>
        <name>Mg(2+)</name>
        <dbReference type="ChEBI" id="CHEBI:18420"/>
        <note>shared with alpha subunit</note>
    </ligand>
</feature>
<evidence type="ECO:0000256" key="7">
    <source>
        <dbReference type="ARBA" id="ARBA00022723"/>
    </source>
</evidence>
<keyword evidence="6 15" id="KW-0436">Ligase</keyword>
<dbReference type="InterPro" id="IPR005121">
    <property type="entry name" value="Fdx_antiC-bd"/>
</dbReference>
<dbReference type="SUPFAM" id="SSF50249">
    <property type="entry name" value="Nucleic acid-binding proteins"/>
    <property type="match status" value="1"/>
</dbReference>
<dbReference type="SMART" id="SM00874">
    <property type="entry name" value="B5"/>
    <property type="match status" value="1"/>
</dbReference>
<evidence type="ECO:0000256" key="5">
    <source>
        <dbReference type="ARBA" id="ARBA00022555"/>
    </source>
</evidence>
<keyword evidence="7 15" id="KW-0479">Metal-binding</keyword>
<dbReference type="InterPro" id="IPR004532">
    <property type="entry name" value="Phe-tRNA-ligase_IIc_bsu_bact"/>
</dbReference>
<dbReference type="AlphaFoldDB" id="A0A5M4FH50"/>
<evidence type="ECO:0000256" key="2">
    <source>
        <dbReference type="ARBA" id="ARBA00008653"/>
    </source>
</evidence>
<dbReference type="InterPro" id="IPR005147">
    <property type="entry name" value="tRNA_synthase_B5-dom"/>
</dbReference>
<dbReference type="PANTHER" id="PTHR10947:SF0">
    <property type="entry name" value="PHENYLALANINE--TRNA LIGASE BETA SUBUNIT"/>
    <property type="match status" value="1"/>
</dbReference>
<dbReference type="InterPro" id="IPR045864">
    <property type="entry name" value="aa-tRNA-synth_II/BPL/LPL"/>
</dbReference>
<evidence type="ECO:0000256" key="8">
    <source>
        <dbReference type="ARBA" id="ARBA00022741"/>
    </source>
</evidence>
<dbReference type="GO" id="GO:0000287">
    <property type="term" value="F:magnesium ion binding"/>
    <property type="evidence" value="ECO:0007669"/>
    <property type="project" value="UniProtKB-UniRule"/>
</dbReference>
<dbReference type="InterPro" id="IPR036690">
    <property type="entry name" value="Fdx_antiC-bd_sf"/>
</dbReference>
<evidence type="ECO:0000313" key="21">
    <source>
        <dbReference type="Proteomes" id="UP000380867"/>
    </source>
</evidence>
<sequence>MRVPVEWLRELVKLPEDVTTEELAARLTQFDLKLEEIISSGISGPLVVGRVLSLVKEPQKNGKTINWCRVDVGPEHNDADGARGIVCGAHNFVEGDLVVVSLPGTVLPALGFEITARKTYGHVSDGMICSSAELGLPGDASGIIVLDADSATPGDDAIALLGLGDEILDLEVNPDRGYALSMRGVGRDTALAYELEFADPANIEVTGTGEGYPIRVEDAEACPVFAARAVTGFDPTRPTPPWMAKRIEQAGMRSISLAVDVTNYVMLEIGHPIHGFDLSSLRGPIVVRRATEGEKLTTLDGVVRTLSADDTVVTDDRGPISLAGVMGGAETELSDTTTDILIEAAHWKAPMIARTARLHKLPSEASKRYERGVDPELPARATQRVADLLAELGGGTIEAGLTVVGSPAPRPAVEMSVHLPTRVSGVDIDPATVVEALEGNGCEVALDHESLAATPPSWRFDLNDPNDLVEEVLRVVGYDQVPSVVPVAPAGRGLTTAQKLRRRVGNVLAGDGLIEVKTFPFAGAADFDRLGLPADDLRRRQVLLENPLSAEEPGMTTTLLTGLLRSLVLNLGRGHADVHITETGRVFLPKSDDAEAPIYGVDRRPTDDEIAVFEAALPDQPHHVGLVMSGERVRTGWAGPGRRATWADAVAIVQHVADELHVDVEVQQAHVMPWHPGRCAAIVVAGVVIGHAGELHPRVLKAYGLPARVVAAEIDLDALIAASPEIGPRPDFSSFPVAKEDLALIVDDEVPAASVQRVLAGASALIESVRLFDVYSGDQVPDGKKSLAFALRLRAPDRTLTDDDIKGAREAAVAAAGSLGAALRV</sequence>
<dbReference type="Gene3D" id="3.30.930.10">
    <property type="entry name" value="Bira Bifunctional Protein, Domain 2"/>
    <property type="match status" value="1"/>
</dbReference>
<dbReference type="OrthoDB" id="9805455at2"/>
<dbReference type="Pfam" id="PF17759">
    <property type="entry name" value="tRNA_synthFbeta"/>
    <property type="match status" value="1"/>
</dbReference>
<dbReference type="Gene3D" id="2.40.50.140">
    <property type="entry name" value="Nucleic acid-binding proteins"/>
    <property type="match status" value="1"/>
</dbReference>
<dbReference type="PROSITE" id="PS51483">
    <property type="entry name" value="B5"/>
    <property type="match status" value="1"/>
</dbReference>
<feature type="domain" description="TRNA-binding" evidence="17">
    <location>
        <begin position="40"/>
        <end position="158"/>
    </location>
</feature>
<feature type="domain" description="B5" evidence="19">
    <location>
        <begin position="408"/>
        <end position="483"/>
    </location>
</feature>
<dbReference type="RefSeq" id="WP_149687449.1">
    <property type="nucleotide sequence ID" value="NZ_SDPQ02000001.1"/>
</dbReference>
<evidence type="ECO:0000256" key="3">
    <source>
        <dbReference type="ARBA" id="ARBA00011209"/>
    </source>
</evidence>
<dbReference type="SUPFAM" id="SSF46955">
    <property type="entry name" value="Putative DNA-binding domain"/>
    <property type="match status" value="1"/>
</dbReference>
<evidence type="ECO:0000256" key="15">
    <source>
        <dbReference type="HAMAP-Rule" id="MF_00283"/>
    </source>
</evidence>
<dbReference type="CDD" id="cd02796">
    <property type="entry name" value="tRNA_bind_bactPheRS"/>
    <property type="match status" value="1"/>
</dbReference>
<comment type="similarity">
    <text evidence="2 15">Belongs to the phenylalanyl-tRNA synthetase beta subunit family. Type 1 subfamily.</text>
</comment>
<dbReference type="SUPFAM" id="SSF55681">
    <property type="entry name" value="Class II aaRS and biotin synthetases"/>
    <property type="match status" value="1"/>
</dbReference>
<dbReference type="SUPFAM" id="SSF56037">
    <property type="entry name" value="PheT/TilS domain"/>
    <property type="match status" value="1"/>
</dbReference>
<dbReference type="HAMAP" id="MF_00283">
    <property type="entry name" value="Phe_tRNA_synth_beta1"/>
    <property type="match status" value="1"/>
</dbReference>
<evidence type="ECO:0000256" key="4">
    <source>
        <dbReference type="ARBA" id="ARBA00022490"/>
    </source>
</evidence>
<dbReference type="Gene3D" id="3.50.40.10">
    <property type="entry name" value="Phenylalanyl-trna Synthetase, Chain B, domain 3"/>
    <property type="match status" value="1"/>
</dbReference>
<protein>
    <recommendedName>
        <fullName evidence="15">Phenylalanine--tRNA ligase beta subunit</fullName>
        <ecNumber evidence="15">6.1.1.20</ecNumber>
    </recommendedName>
    <alternativeName>
        <fullName evidence="15">Phenylalanyl-tRNA synthetase beta subunit</fullName>
        <shortName evidence="15">PheRS</shortName>
    </alternativeName>
</protein>
<proteinExistence type="inferred from homology"/>
<dbReference type="InterPro" id="IPR041616">
    <property type="entry name" value="PheRS_beta_core"/>
</dbReference>
<dbReference type="Pfam" id="PF03147">
    <property type="entry name" value="FDX-ACB"/>
    <property type="match status" value="1"/>
</dbReference>
<keyword evidence="11 16" id="KW-0694">RNA-binding</keyword>
<dbReference type="Gene3D" id="3.30.56.10">
    <property type="match status" value="2"/>
</dbReference>
<organism evidence="20 21">
    <name type="scientific">Aeromicrobium ginsengisoli</name>
    <dbReference type="NCBI Taxonomy" id="363867"/>
    <lineage>
        <taxon>Bacteria</taxon>
        <taxon>Bacillati</taxon>
        <taxon>Actinomycetota</taxon>
        <taxon>Actinomycetes</taxon>
        <taxon>Propionibacteriales</taxon>
        <taxon>Nocardioidaceae</taxon>
        <taxon>Aeromicrobium</taxon>
    </lineage>
</organism>
<dbReference type="InterPro" id="IPR009061">
    <property type="entry name" value="DNA-bd_dom_put_sf"/>
</dbReference>
<dbReference type="FunFam" id="3.50.40.10:FF:000001">
    <property type="entry name" value="Phenylalanine--tRNA ligase beta subunit"/>
    <property type="match status" value="1"/>
</dbReference>
<dbReference type="InterPro" id="IPR005146">
    <property type="entry name" value="B3/B4_tRNA-bd"/>
</dbReference>
<evidence type="ECO:0000256" key="10">
    <source>
        <dbReference type="ARBA" id="ARBA00022842"/>
    </source>
</evidence>
<feature type="binding site" evidence="15">
    <location>
        <position position="471"/>
    </location>
    <ligand>
        <name>Mg(2+)</name>
        <dbReference type="ChEBI" id="CHEBI:18420"/>
        <note>shared with alpha subunit</note>
    </ligand>
</feature>